<proteinExistence type="predicted"/>
<name>A0A849IGA2_9HYPH</name>
<accession>A0A849IGA2</accession>
<keyword evidence="2" id="KW-1185">Reference proteome</keyword>
<dbReference type="PANTHER" id="PTHR41260">
    <property type="entry name" value="PROTEIN ECSC"/>
    <property type="match status" value="1"/>
</dbReference>
<evidence type="ECO:0000313" key="2">
    <source>
        <dbReference type="Proteomes" id="UP000564885"/>
    </source>
</evidence>
<evidence type="ECO:0000313" key="1">
    <source>
        <dbReference type="EMBL" id="NNM75235.1"/>
    </source>
</evidence>
<protein>
    <submittedName>
        <fullName evidence="1">EcsC family protein</fullName>
    </submittedName>
</protein>
<dbReference type="AlphaFoldDB" id="A0A849IGA2"/>
<dbReference type="Pfam" id="PF12787">
    <property type="entry name" value="EcsC"/>
    <property type="match status" value="1"/>
</dbReference>
<comment type="caution">
    <text evidence="1">The sequence shown here is derived from an EMBL/GenBank/DDBJ whole genome shotgun (WGS) entry which is preliminary data.</text>
</comment>
<dbReference type="RefSeq" id="WP_171220722.1">
    <property type="nucleotide sequence ID" value="NZ_JABEPP010000007.1"/>
</dbReference>
<sequence>MAAGSEVAIAETGVPPAPERAAIADEADLAAIRDAARVLERSTLVGRMSSLAGRPLEMISRNLPAPAQEAVGRATELAMKAALRAALTTIPRDGRFRVRGLDRAAAVASGALGGALGLVSLPVELPVSTMLILRTIAEIARENGEDLADPATRLACLEVFALGSRTEADDLASSGYFAVRTALARSVSQAAKLAAAQGLADTSAPALVRFMAQVASRFGIVVSQKVAAGAVPILGALGGAAVNAAFLEHFRAIARAHFTIRRLERTYGEEAVKAAYAAAEAELPPAAT</sequence>
<dbReference type="EMBL" id="JABEPP010000007">
    <property type="protein sequence ID" value="NNM75235.1"/>
    <property type="molecule type" value="Genomic_DNA"/>
</dbReference>
<dbReference type="Proteomes" id="UP000564885">
    <property type="component" value="Unassembled WGS sequence"/>
</dbReference>
<dbReference type="InterPro" id="IPR024787">
    <property type="entry name" value="EcsC"/>
</dbReference>
<dbReference type="PANTHER" id="PTHR41260:SF1">
    <property type="entry name" value="PROTEIN ECSC"/>
    <property type="match status" value="1"/>
</dbReference>
<organism evidence="1 2">
    <name type="scientific">Enterovirga aerilata</name>
    <dbReference type="NCBI Taxonomy" id="2730920"/>
    <lineage>
        <taxon>Bacteria</taxon>
        <taxon>Pseudomonadati</taxon>
        <taxon>Pseudomonadota</taxon>
        <taxon>Alphaproteobacteria</taxon>
        <taxon>Hyphomicrobiales</taxon>
        <taxon>Methylobacteriaceae</taxon>
        <taxon>Enterovirga</taxon>
    </lineage>
</organism>
<reference evidence="1 2" key="1">
    <citation type="submission" date="2020-04" db="EMBL/GenBank/DDBJ databases">
        <title>Enterovirga sp. isolate from soil.</title>
        <authorList>
            <person name="Chea S."/>
            <person name="Kim D.-U."/>
        </authorList>
    </citation>
    <scope>NUCLEOTIDE SEQUENCE [LARGE SCALE GENOMIC DNA]</scope>
    <source>
        <strain evidence="1 2">DB1703</strain>
    </source>
</reference>
<gene>
    <name evidence="1" type="ORF">HJG44_23015</name>
</gene>